<evidence type="ECO:0000313" key="2">
    <source>
        <dbReference type="EMBL" id="MFD2967254.1"/>
    </source>
</evidence>
<reference evidence="3" key="1">
    <citation type="journal article" date="2019" name="Int. J. Syst. Evol. Microbiol.">
        <title>The Global Catalogue of Microorganisms (GCM) 10K type strain sequencing project: providing services to taxonomists for standard genome sequencing and annotation.</title>
        <authorList>
            <consortium name="The Broad Institute Genomics Platform"/>
            <consortium name="The Broad Institute Genome Sequencing Center for Infectious Disease"/>
            <person name="Wu L."/>
            <person name="Ma J."/>
        </authorList>
    </citation>
    <scope>NUCLEOTIDE SEQUENCE [LARGE SCALE GENOMIC DNA]</scope>
    <source>
        <strain evidence="3">KCTC 22814</strain>
    </source>
</reference>
<evidence type="ECO:0000313" key="3">
    <source>
        <dbReference type="Proteomes" id="UP001597525"/>
    </source>
</evidence>
<dbReference type="InterPro" id="IPR014710">
    <property type="entry name" value="RmlC-like_jellyroll"/>
</dbReference>
<dbReference type="Proteomes" id="UP001597525">
    <property type="component" value="Unassembled WGS sequence"/>
</dbReference>
<dbReference type="Pfam" id="PF07883">
    <property type="entry name" value="Cupin_2"/>
    <property type="match status" value="1"/>
</dbReference>
<dbReference type="CDD" id="cd02231">
    <property type="entry name" value="cupin_BLL6423-like"/>
    <property type="match status" value="1"/>
</dbReference>
<feature type="domain" description="Cupin type-2" evidence="1">
    <location>
        <begin position="93"/>
        <end position="158"/>
    </location>
</feature>
<gene>
    <name evidence="2" type="ORF">ACFS7Y_07640</name>
</gene>
<comment type="caution">
    <text evidence="2">The sequence shown here is derived from an EMBL/GenBank/DDBJ whole genome shotgun (WGS) entry which is preliminary data.</text>
</comment>
<dbReference type="PANTHER" id="PTHR36156">
    <property type="entry name" value="SLR2101 PROTEIN"/>
    <property type="match status" value="1"/>
</dbReference>
<accession>A0ABW6BFI1</accession>
<dbReference type="PANTHER" id="PTHR36156:SF2">
    <property type="entry name" value="CUPIN TYPE-2 DOMAIN-CONTAINING PROTEIN"/>
    <property type="match status" value="1"/>
</dbReference>
<evidence type="ECO:0000259" key="1">
    <source>
        <dbReference type="Pfam" id="PF07883"/>
    </source>
</evidence>
<dbReference type="RefSeq" id="WP_320185057.1">
    <property type="nucleotide sequence ID" value="NZ_CP138332.1"/>
</dbReference>
<dbReference type="InterPro" id="IPR011051">
    <property type="entry name" value="RmlC_Cupin_sf"/>
</dbReference>
<dbReference type="EMBL" id="JBHUPB010000005">
    <property type="protein sequence ID" value="MFD2967254.1"/>
    <property type="molecule type" value="Genomic_DNA"/>
</dbReference>
<dbReference type="InterPro" id="IPR047142">
    <property type="entry name" value="OryJ/VirC-like"/>
</dbReference>
<keyword evidence="3" id="KW-1185">Reference proteome</keyword>
<dbReference type="SUPFAM" id="SSF51182">
    <property type="entry name" value="RmlC-like cupins"/>
    <property type="match status" value="1"/>
</dbReference>
<dbReference type="Gene3D" id="2.60.120.10">
    <property type="entry name" value="Jelly Rolls"/>
    <property type="match status" value="1"/>
</dbReference>
<dbReference type="InterPro" id="IPR013096">
    <property type="entry name" value="Cupin_2"/>
</dbReference>
<protein>
    <submittedName>
        <fullName evidence="2">Cupin domain-containing protein</fullName>
    </submittedName>
</protein>
<name>A0ABW6BFI1_9SPHI</name>
<organism evidence="2 3">
    <name type="scientific">Sphingobacterium bambusae</name>
    <dbReference type="NCBI Taxonomy" id="662858"/>
    <lineage>
        <taxon>Bacteria</taxon>
        <taxon>Pseudomonadati</taxon>
        <taxon>Bacteroidota</taxon>
        <taxon>Sphingobacteriia</taxon>
        <taxon>Sphingobacteriales</taxon>
        <taxon>Sphingobacteriaceae</taxon>
        <taxon>Sphingobacterium</taxon>
    </lineage>
</organism>
<proteinExistence type="predicted"/>
<sequence>MCKDKNIVFPTVPRVVVTGNKGNRSFIANDSLAQDVKEHFKDLVISDIWATDSMPVAIGQRAETLNTGFPQVPKNGSYVRYVTIPPDRDLGLEVPAGQKHPLMHQTDTLDYIIILSGELYLILDEEETLLKPGDIVVQTGTNHAWSNRSDHPCVQLAILLDASV</sequence>